<keyword evidence="1" id="KW-0812">Transmembrane</keyword>
<dbReference type="EMBL" id="QZKI01000065">
    <property type="protein sequence ID" value="RJP70754.1"/>
    <property type="molecule type" value="Genomic_DNA"/>
</dbReference>
<evidence type="ECO:0000313" key="2">
    <source>
        <dbReference type="EMBL" id="RJP70754.1"/>
    </source>
</evidence>
<sequence length="229" mass="24786">MRMQRVATRTVQARPLIAQRIKTVPQRITGLHRVSVSSRQPFEVDIGGRSIPGVRTLEVFHETPMFIDSMEHVAALDVYSDGEAARMIHLHPAGANQPVRFRITAHETMPERAELEAKKKIASVAAPLEYKGFLKHALETLHESSPDIGEGTEEASTSLDTVASVIALAMVVGAGLVFASALAAPLTLAVMAPVVCDPSRTYINGKLFKNLKEVKVKLAAGRIVGYTSP</sequence>
<feature type="transmembrane region" description="Helical" evidence="1">
    <location>
        <begin position="165"/>
        <end position="192"/>
    </location>
</feature>
<protein>
    <submittedName>
        <fullName evidence="2">Uncharacterized protein</fullName>
    </submittedName>
</protein>
<accession>A0A419EZS4</accession>
<dbReference type="AlphaFoldDB" id="A0A419EZS4"/>
<evidence type="ECO:0000256" key="1">
    <source>
        <dbReference type="SAM" id="Phobius"/>
    </source>
</evidence>
<keyword evidence="1" id="KW-1133">Transmembrane helix</keyword>
<reference evidence="2 3" key="1">
    <citation type="journal article" date="2017" name="ISME J.">
        <title>Energy and carbon metabolisms in a deep terrestrial subsurface fluid microbial community.</title>
        <authorList>
            <person name="Momper L."/>
            <person name="Jungbluth S.P."/>
            <person name="Lee M.D."/>
            <person name="Amend J.P."/>
        </authorList>
    </citation>
    <scope>NUCLEOTIDE SEQUENCE [LARGE SCALE GENOMIC DNA]</scope>
    <source>
        <strain evidence="2">SURF_17</strain>
    </source>
</reference>
<organism evidence="2 3">
    <name type="scientific">Candidatus Abyssobacteria bacterium SURF_17</name>
    <dbReference type="NCBI Taxonomy" id="2093361"/>
    <lineage>
        <taxon>Bacteria</taxon>
        <taxon>Pseudomonadati</taxon>
        <taxon>Candidatus Hydrogenedentota</taxon>
        <taxon>Candidatus Abyssobacteria</taxon>
    </lineage>
</organism>
<gene>
    <name evidence="2" type="ORF">C4532_08710</name>
</gene>
<dbReference type="Proteomes" id="UP000285961">
    <property type="component" value="Unassembled WGS sequence"/>
</dbReference>
<name>A0A419EZS4_9BACT</name>
<keyword evidence="1" id="KW-0472">Membrane</keyword>
<evidence type="ECO:0000313" key="3">
    <source>
        <dbReference type="Proteomes" id="UP000285961"/>
    </source>
</evidence>
<proteinExistence type="predicted"/>
<comment type="caution">
    <text evidence="2">The sequence shown here is derived from an EMBL/GenBank/DDBJ whole genome shotgun (WGS) entry which is preliminary data.</text>
</comment>